<dbReference type="InterPro" id="IPR019538">
    <property type="entry name" value="PSMD5"/>
</dbReference>
<dbReference type="Pfam" id="PF10508">
    <property type="entry name" value="Proteasom_PSMB"/>
    <property type="match status" value="1"/>
</dbReference>
<dbReference type="AlphaFoldDB" id="A0A182WS63"/>
<dbReference type="GO" id="GO:0005829">
    <property type="term" value="C:cytosol"/>
    <property type="evidence" value="ECO:0007669"/>
    <property type="project" value="TreeGrafter"/>
</dbReference>
<dbReference type="Proteomes" id="UP000076407">
    <property type="component" value="Unassembled WGS sequence"/>
</dbReference>
<evidence type="ECO:0000313" key="4">
    <source>
        <dbReference type="Proteomes" id="UP000076407"/>
    </source>
</evidence>
<sequence length="524" mass="59372">FESSLWDDNKKTSSGQHKSEFTEFATLGTQFSAAIMDVSQLEHLMRNLAIKETRTNSLDLLESKLSDVNQDIYETMLSSESLFKFLAEADADQHTTASRIIYDKALEFFPNGSASVIDRFFERCLTHPKNSVKQFGLRGAAAMVYHSATITPNTVELIIQHCLPMKEVYVDTLLNVLVKCLPPIFTEPTVQNKLVSVLQFDETVRCRVYEVVCTVLEQHPAYMQIASPVLESALADLDKDDVLLQSSVLQILTQLLTTKEGFDYIEGIDLFRKVYVNFVSVKVTPFVRFVLPNALKFYASAALIQPSLFLQRHPATVDFIFDQITPEDPMLMAIAYDCLGMVGSTNEGKIFLSDNQKLKMEQFLKEFPGILHSTTDVYKVRFIECITCLMSGGDSESIDNRVTCITQEWYETMTESKDLEMVQTLFKNPFPDIKMASLKLLSAIVDHRWGQQFFQNTACFTEQLLSRRLDTLNVNVAQFKYDVIKKLSLCPTLEPYVTDALKQYVTAGAFHREAHVEVVIEGGQ</sequence>
<evidence type="ECO:0000256" key="1">
    <source>
        <dbReference type="ARBA" id="ARBA00006823"/>
    </source>
</evidence>
<accession>A0A182WS63</accession>
<dbReference type="VEuPathDB" id="VectorBase:AQUA000366"/>
<evidence type="ECO:0000313" key="3">
    <source>
        <dbReference type="EnsemblMetazoa" id="AQUA000366-PA"/>
    </source>
</evidence>
<keyword evidence="4" id="KW-1185">Reference proteome</keyword>
<dbReference type="PANTHER" id="PTHR13554:SF10">
    <property type="entry name" value="26S PROTEASOME NON-ATPASE REGULATORY SUBUNIT 5"/>
    <property type="match status" value="1"/>
</dbReference>
<name>A0A182WS63_ANOQN</name>
<dbReference type="GO" id="GO:0043248">
    <property type="term" value="P:proteasome assembly"/>
    <property type="evidence" value="ECO:0007669"/>
    <property type="project" value="InterPro"/>
</dbReference>
<comment type="similarity">
    <text evidence="1">Belongs to the proteasome subunit S5B/HSM3 family.</text>
</comment>
<proteinExistence type="inferred from homology"/>
<dbReference type="PANTHER" id="PTHR13554">
    <property type="entry name" value="26S PROTEASOME NON-ATPASE REGULATORY SUBUNIT 5-RELATED"/>
    <property type="match status" value="1"/>
</dbReference>
<dbReference type="InterPro" id="IPR016024">
    <property type="entry name" value="ARM-type_fold"/>
</dbReference>
<evidence type="ECO:0000256" key="2">
    <source>
        <dbReference type="ARBA" id="ARBA00014933"/>
    </source>
</evidence>
<reference evidence="3" key="1">
    <citation type="submission" date="2020-05" db="UniProtKB">
        <authorList>
            <consortium name="EnsemblMetazoa"/>
        </authorList>
    </citation>
    <scope>IDENTIFICATION</scope>
    <source>
        <strain evidence="3">SANGQUA</strain>
    </source>
</reference>
<protein>
    <recommendedName>
        <fullName evidence="2">26S proteasome non-ATPase regulatory subunit 5</fullName>
    </recommendedName>
</protein>
<dbReference type="EnsemblMetazoa" id="AQUA000366-RA">
    <property type="protein sequence ID" value="AQUA000366-PA"/>
    <property type="gene ID" value="AQUA000366"/>
</dbReference>
<dbReference type="STRING" id="34691.A0A182WS63"/>
<organism evidence="3 4">
    <name type="scientific">Anopheles quadriannulatus</name>
    <name type="common">Mosquito</name>
    <dbReference type="NCBI Taxonomy" id="34691"/>
    <lineage>
        <taxon>Eukaryota</taxon>
        <taxon>Metazoa</taxon>
        <taxon>Ecdysozoa</taxon>
        <taxon>Arthropoda</taxon>
        <taxon>Hexapoda</taxon>
        <taxon>Insecta</taxon>
        <taxon>Pterygota</taxon>
        <taxon>Neoptera</taxon>
        <taxon>Endopterygota</taxon>
        <taxon>Diptera</taxon>
        <taxon>Nematocera</taxon>
        <taxon>Culicoidea</taxon>
        <taxon>Culicidae</taxon>
        <taxon>Anophelinae</taxon>
        <taxon>Anopheles</taxon>
    </lineage>
</organism>
<dbReference type="SUPFAM" id="SSF48371">
    <property type="entry name" value="ARM repeat"/>
    <property type="match status" value="1"/>
</dbReference>